<protein>
    <recommendedName>
        <fullName evidence="2">Porin domain-containing protein</fullName>
    </recommendedName>
</protein>
<evidence type="ECO:0000259" key="2">
    <source>
        <dbReference type="Pfam" id="PF13609"/>
    </source>
</evidence>
<feature type="domain" description="Porin" evidence="2">
    <location>
        <begin position="7"/>
        <end position="367"/>
    </location>
</feature>
<dbReference type="InterPro" id="IPR023614">
    <property type="entry name" value="Porin_dom_sf"/>
</dbReference>
<dbReference type="InterPro" id="IPR033900">
    <property type="entry name" value="Gram_neg_porin_domain"/>
</dbReference>
<evidence type="ECO:0000313" key="4">
    <source>
        <dbReference type="Proteomes" id="UP001441944"/>
    </source>
</evidence>
<gene>
    <name evidence="3" type="ORF">NBRC116598_03830</name>
</gene>
<dbReference type="RefSeq" id="WP_348153828.1">
    <property type="nucleotide sequence ID" value="NZ_BAABWU010000001.1"/>
</dbReference>
<sequence>MKKVLFATTALIATAGMAAADVKIGGYGRFGLDYNSANSDTGATQYGLTNRAGTSDTNITSRLRLQFDMSTEADGGIGFNARFRAQAESRDGAAGGATFNGARFGVTYGGLAVNVGNIIGAVENAPGLYLTGSKSAGTGIDGMGFHSLPIKSLAAKTATSGGVFPGSVPANVGLFDGGTNFNWDAYSSAGTGANGIEALYSMGGFTGHLSYSQRNGGAVVGTANGEQRTGVMISYSFSDYYVTAAYQAADNTTTFTTSNGTVIDANDGLYLVAAGGDFGQFGAKIAYGSTDVADSVTLEGNMDIGAASNLVVWVNSTDVDDSILTDATVGSNLALAGAALDGTSFGINYQYDLGGGATFVAGYVDEADDDNQFQAGVFFSF</sequence>
<name>A0ABQ0AGF1_9RHOB</name>
<dbReference type="Pfam" id="PF13609">
    <property type="entry name" value="Porin_4"/>
    <property type="match status" value="1"/>
</dbReference>
<organism evidence="3 4">
    <name type="scientific">Pseudophaeobacter arcticus</name>
    <dbReference type="NCBI Taxonomy" id="385492"/>
    <lineage>
        <taxon>Bacteria</taxon>
        <taxon>Pseudomonadati</taxon>
        <taxon>Pseudomonadota</taxon>
        <taxon>Alphaproteobacteria</taxon>
        <taxon>Rhodobacterales</taxon>
        <taxon>Paracoccaceae</taxon>
        <taxon>Pseudophaeobacter</taxon>
    </lineage>
</organism>
<comment type="caution">
    <text evidence="3">The sequence shown here is derived from an EMBL/GenBank/DDBJ whole genome shotgun (WGS) entry which is preliminary data.</text>
</comment>
<dbReference type="Gene3D" id="2.40.160.10">
    <property type="entry name" value="Porin"/>
    <property type="match status" value="1"/>
</dbReference>
<feature type="chain" id="PRO_5046651396" description="Porin domain-containing protein" evidence="1">
    <location>
        <begin position="21"/>
        <end position="381"/>
    </location>
</feature>
<dbReference type="SUPFAM" id="SSF56935">
    <property type="entry name" value="Porins"/>
    <property type="match status" value="1"/>
</dbReference>
<feature type="signal peptide" evidence="1">
    <location>
        <begin position="1"/>
        <end position="20"/>
    </location>
</feature>
<evidence type="ECO:0000313" key="3">
    <source>
        <dbReference type="EMBL" id="GAA6194939.1"/>
    </source>
</evidence>
<evidence type="ECO:0000256" key="1">
    <source>
        <dbReference type="SAM" id="SignalP"/>
    </source>
</evidence>
<proteinExistence type="predicted"/>
<reference evidence="3 4" key="1">
    <citation type="submission" date="2024-04" db="EMBL/GenBank/DDBJ databases">
        <title>Draft genome sequence of Pseudophaeobacter arcticus NBRC 116598.</title>
        <authorList>
            <person name="Miyakawa T."/>
            <person name="Kusuya Y."/>
            <person name="Miura T."/>
        </authorList>
    </citation>
    <scope>NUCLEOTIDE SEQUENCE [LARGE SCALE GENOMIC DNA]</scope>
    <source>
        <strain evidence="3 4">SU-CL00105</strain>
    </source>
</reference>
<dbReference type="Proteomes" id="UP001441944">
    <property type="component" value="Unassembled WGS sequence"/>
</dbReference>
<accession>A0ABQ0AGF1</accession>
<keyword evidence="4" id="KW-1185">Reference proteome</keyword>
<keyword evidence="1" id="KW-0732">Signal</keyword>
<dbReference type="EMBL" id="BAABWU010000001">
    <property type="protein sequence ID" value="GAA6194939.1"/>
    <property type="molecule type" value="Genomic_DNA"/>
</dbReference>